<comment type="caution">
    <text evidence="1">The sequence shown here is derived from an EMBL/GenBank/DDBJ whole genome shotgun (WGS) entry which is preliminary data.</text>
</comment>
<proteinExistence type="predicted"/>
<reference evidence="2" key="1">
    <citation type="journal article" date="2019" name="Int. J. Syst. Evol. Microbiol.">
        <title>The Global Catalogue of Microorganisms (GCM) 10K type strain sequencing project: providing services to taxonomists for standard genome sequencing and annotation.</title>
        <authorList>
            <consortium name="The Broad Institute Genomics Platform"/>
            <consortium name="The Broad Institute Genome Sequencing Center for Infectious Disease"/>
            <person name="Wu L."/>
            <person name="Ma J."/>
        </authorList>
    </citation>
    <scope>NUCLEOTIDE SEQUENCE [LARGE SCALE GENOMIC DNA]</scope>
    <source>
        <strain evidence="2">JCM 17225</strain>
    </source>
</reference>
<keyword evidence="2" id="KW-1185">Reference proteome</keyword>
<organism evidence="1 2">
    <name type="scientific">Hymenobacter glaciei</name>
    <dbReference type="NCBI Taxonomy" id="877209"/>
    <lineage>
        <taxon>Bacteria</taxon>
        <taxon>Pseudomonadati</taxon>
        <taxon>Bacteroidota</taxon>
        <taxon>Cytophagia</taxon>
        <taxon>Cytophagales</taxon>
        <taxon>Hymenobacteraceae</taxon>
        <taxon>Hymenobacter</taxon>
    </lineage>
</organism>
<dbReference type="EMBL" id="BAABDK010000013">
    <property type="protein sequence ID" value="GAA4032750.1"/>
    <property type="molecule type" value="Genomic_DNA"/>
</dbReference>
<protein>
    <submittedName>
        <fullName evidence="1">Uncharacterized protein</fullName>
    </submittedName>
</protein>
<evidence type="ECO:0000313" key="1">
    <source>
        <dbReference type="EMBL" id="GAA4032750.1"/>
    </source>
</evidence>
<gene>
    <name evidence="1" type="ORF">GCM10022409_16270</name>
</gene>
<accession>A0ABP7TXM9</accession>
<dbReference type="Proteomes" id="UP001501469">
    <property type="component" value="Unassembled WGS sequence"/>
</dbReference>
<sequence>MASGGGRVAGMAQVPAHQYAPYYQQQFQGQQRVFPNIFHELDSGGEGLDNGGRQNECIADWDNALPPNRRNMSRDWPIIPTS</sequence>
<evidence type="ECO:0000313" key="2">
    <source>
        <dbReference type="Proteomes" id="UP001501469"/>
    </source>
</evidence>
<name>A0ABP7TXM9_9BACT</name>